<sequence>MELVARDATGETLAHACGCTQEHPGAAVVVGLLYVRPGVETREHLFEHPQSKKTWHLRLPIEALNLPTAGQGINVNLEIP</sequence>
<dbReference type="AlphaFoldDB" id="A0A7W8JTX1"/>
<accession>A0A7W8JTX1</accession>
<protein>
    <submittedName>
        <fullName evidence="1">Uncharacterized protein</fullName>
    </submittedName>
</protein>
<name>A0A7W8JTX1_9DEIO</name>
<proteinExistence type="predicted"/>
<evidence type="ECO:0000313" key="2">
    <source>
        <dbReference type="Proteomes" id="UP000552709"/>
    </source>
</evidence>
<keyword evidence="2" id="KW-1185">Reference proteome</keyword>
<dbReference type="EMBL" id="JACHFL010000004">
    <property type="protein sequence ID" value="MBB5363094.1"/>
    <property type="molecule type" value="Genomic_DNA"/>
</dbReference>
<dbReference type="RefSeq" id="WP_184131319.1">
    <property type="nucleotide sequence ID" value="NZ_JACHFL010000004.1"/>
</dbReference>
<organism evidence="1 2">
    <name type="scientific">Deinococcus humi</name>
    <dbReference type="NCBI Taxonomy" id="662880"/>
    <lineage>
        <taxon>Bacteria</taxon>
        <taxon>Thermotogati</taxon>
        <taxon>Deinococcota</taxon>
        <taxon>Deinococci</taxon>
        <taxon>Deinococcales</taxon>
        <taxon>Deinococcaceae</taxon>
        <taxon>Deinococcus</taxon>
    </lineage>
</organism>
<comment type="caution">
    <text evidence="1">The sequence shown here is derived from an EMBL/GenBank/DDBJ whole genome shotgun (WGS) entry which is preliminary data.</text>
</comment>
<evidence type="ECO:0000313" key="1">
    <source>
        <dbReference type="EMBL" id="MBB5363094.1"/>
    </source>
</evidence>
<gene>
    <name evidence="1" type="ORF">HNQ08_002192</name>
</gene>
<dbReference type="Proteomes" id="UP000552709">
    <property type="component" value="Unassembled WGS sequence"/>
</dbReference>
<reference evidence="1 2" key="1">
    <citation type="submission" date="2020-08" db="EMBL/GenBank/DDBJ databases">
        <title>Genomic Encyclopedia of Type Strains, Phase IV (KMG-IV): sequencing the most valuable type-strain genomes for metagenomic binning, comparative biology and taxonomic classification.</title>
        <authorList>
            <person name="Goeker M."/>
        </authorList>
    </citation>
    <scope>NUCLEOTIDE SEQUENCE [LARGE SCALE GENOMIC DNA]</scope>
    <source>
        <strain evidence="1 2">DSM 27939</strain>
    </source>
</reference>